<accession>A0A6A4PTY7</accession>
<name>A0A6A4PTY7_LUPAL</name>
<dbReference type="AlphaFoldDB" id="A0A6A4PTY7"/>
<dbReference type="EMBL" id="WOCE01000010">
    <property type="protein sequence ID" value="KAE9605135.1"/>
    <property type="molecule type" value="Genomic_DNA"/>
</dbReference>
<evidence type="ECO:0000313" key="2">
    <source>
        <dbReference type="Proteomes" id="UP000447434"/>
    </source>
</evidence>
<dbReference type="Proteomes" id="UP000447434">
    <property type="component" value="Chromosome 10"/>
</dbReference>
<proteinExistence type="predicted"/>
<protein>
    <submittedName>
        <fullName evidence="1">Uncharacterized protein</fullName>
    </submittedName>
</protein>
<gene>
    <name evidence="1" type="ORF">Lalb_Chr10g0094051</name>
</gene>
<evidence type="ECO:0000313" key="1">
    <source>
        <dbReference type="EMBL" id="KAE9605135.1"/>
    </source>
</evidence>
<sequence length="75" mass="8113">MSASCLLLLAGTCQRCKESYLPLLHLSIQQVFAEEVSGGFTAVKNSRSSLGGLIYGFYYAFTCFSRTHGHLGDCG</sequence>
<comment type="caution">
    <text evidence="1">The sequence shown here is derived from an EMBL/GenBank/DDBJ whole genome shotgun (WGS) entry which is preliminary data.</text>
</comment>
<reference evidence="2" key="1">
    <citation type="journal article" date="2020" name="Nat. Commun.">
        <title>Genome sequence of the cluster root forming white lupin.</title>
        <authorList>
            <person name="Hufnagel B."/>
            <person name="Marques A."/>
            <person name="Soriano A."/>
            <person name="Marques L."/>
            <person name="Divol F."/>
            <person name="Doumas P."/>
            <person name="Sallet E."/>
            <person name="Mancinotti D."/>
            <person name="Carrere S."/>
            <person name="Marande W."/>
            <person name="Arribat S."/>
            <person name="Keller J."/>
            <person name="Huneau C."/>
            <person name="Blein T."/>
            <person name="Aime D."/>
            <person name="Laguerre M."/>
            <person name="Taylor J."/>
            <person name="Schubert V."/>
            <person name="Nelson M."/>
            <person name="Geu-Flores F."/>
            <person name="Crespi M."/>
            <person name="Gallardo-Guerrero K."/>
            <person name="Delaux P.-M."/>
            <person name="Salse J."/>
            <person name="Berges H."/>
            <person name="Guyot R."/>
            <person name="Gouzy J."/>
            <person name="Peret B."/>
        </authorList>
    </citation>
    <scope>NUCLEOTIDE SEQUENCE [LARGE SCALE GENOMIC DNA]</scope>
    <source>
        <strain evidence="2">cv. Amiga</strain>
    </source>
</reference>
<organism evidence="1 2">
    <name type="scientific">Lupinus albus</name>
    <name type="common">White lupine</name>
    <name type="synonym">Lupinus termis</name>
    <dbReference type="NCBI Taxonomy" id="3870"/>
    <lineage>
        <taxon>Eukaryota</taxon>
        <taxon>Viridiplantae</taxon>
        <taxon>Streptophyta</taxon>
        <taxon>Embryophyta</taxon>
        <taxon>Tracheophyta</taxon>
        <taxon>Spermatophyta</taxon>
        <taxon>Magnoliopsida</taxon>
        <taxon>eudicotyledons</taxon>
        <taxon>Gunneridae</taxon>
        <taxon>Pentapetalae</taxon>
        <taxon>rosids</taxon>
        <taxon>fabids</taxon>
        <taxon>Fabales</taxon>
        <taxon>Fabaceae</taxon>
        <taxon>Papilionoideae</taxon>
        <taxon>50 kb inversion clade</taxon>
        <taxon>genistoids sensu lato</taxon>
        <taxon>core genistoids</taxon>
        <taxon>Genisteae</taxon>
        <taxon>Lupinus</taxon>
    </lineage>
</organism>
<keyword evidence="2" id="KW-1185">Reference proteome</keyword>